<reference evidence="3 4" key="1">
    <citation type="submission" date="2016-10" db="EMBL/GenBank/DDBJ databases">
        <authorList>
            <person name="de Groot N.N."/>
        </authorList>
    </citation>
    <scope>NUCLEOTIDE SEQUENCE [LARGE SCALE GENOMIC DNA]</scope>
    <source>
        <strain evidence="3 4">DSM 14045</strain>
    </source>
</reference>
<feature type="transmembrane region" description="Helical" evidence="1">
    <location>
        <begin position="188"/>
        <end position="205"/>
    </location>
</feature>
<keyword evidence="1" id="KW-0472">Membrane</keyword>
<organism evidence="3 4">
    <name type="scientific">Lachnobacterium bovis DSM 14045</name>
    <dbReference type="NCBI Taxonomy" id="1122142"/>
    <lineage>
        <taxon>Bacteria</taxon>
        <taxon>Bacillati</taxon>
        <taxon>Bacillota</taxon>
        <taxon>Clostridia</taxon>
        <taxon>Lachnospirales</taxon>
        <taxon>Lachnospiraceae</taxon>
        <taxon>Lachnobacterium</taxon>
    </lineage>
</organism>
<gene>
    <name evidence="3" type="ORF">SAMN02910414_02393</name>
</gene>
<protein>
    <submittedName>
        <fullName evidence="3">CAAX protease self-immunity</fullName>
    </submittedName>
</protein>
<feature type="transmembrane region" description="Helical" evidence="1">
    <location>
        <begin position="99"/>
        <end position="122"/>
    </location>
</feature>
<feature type="domain" description="CAAX prenyl protease 2/Lysostaphin resistance protein A-like" evidence="2">
    <location>
        <begin position="136"/>
        <end position="220"/>
    </location>
</feature>
<feature type="transmembrane region" description="Helical" evidence="1">
    <location>
        <begin position="7"/>
        <end position="29"/>
    </location>
</feature>
<keyword evidence="1" id="KW-1133">Transmembrane helix</keyword>
<accession>A0A1H3MSA3</accession>
<dbReference type="GO" id="GO:0006508">
    <property type="term" value="P:proteolysis"/>
    <property type="evidence" value="ECO:0007669"/>
    <property type="project" value="UniProtKB-KW"/>
</dbReference>
<name>A0A1H3MSA3_9FIRM</name>
<feature type="transmembrane region" description="Helical" evidence="1">
    <location>
        <begin position="164"/>
        <end position="182"/>
    </location>
</feature>
<sequence length="264" mass="30036">MKKSILAVVSAVIVILIYILSQVLVQYIYAFVVYFRNLDPNRDFAEALFPAISNINNNKDIFSLITIALAVVIIYYHYCRRKGQYGISFNVKSLKSVDCIIWMIFGVTLSTCFYMILVFFNIIDIDVSGVEIGIRYFLVSCMVVPVFEEWLYRNVVMTILLKNMHIIPTIIIQAFLFSVIHASNTQKIYTFFLALVLGVVMIETNNFIVTSYIHIVFNVVGLGVIDVYSLNTVARGVVLFVSTVISVVLLLYEIGKCNKNKQLN</sequence>
<dbReference type="STRING" id="1122142.SAMN02910414_02393"/>
<proteinExistence type="predicted"/>
<dbReference type="GO" id="GO:0004175">
    <property type="term" value="F:endopeptidase activity"/>
    <property type="evidence" value="ECO:0007669"/>
    <property type="project" value="UniProtKB-ARBA"/>
</dbReference>
<feature type="transmembrane region" description="Helical" evidence="1">
    <location>
        <begin position="61"/>
        <end position="78"/>
    </location>
</feature>
<dbReference type="EMBL" id="FNPG01000038">
    <property type="protein sequence ID" value="SDY79370.1"/>
    <property type="molecule type" value="Genomic_DNA"/>
</dbReference>
<evidence type="ECO:0000313" key="4">
    <source>
        <dbReference type="Proteomes" id="UP000183918"/>
    </source>
</evidence>
<evidence type="ECO:0000259" key="2">
    <source>
        <dbReference type="Pfam" id="PF02517"/>
    </source>
</evidence>
<dbReference type="GO" id="GO:0080120">
    <property type="term" value="P:CAAX-box protein maturation"/>
    <property type="evidence" value="ECO:0007669"/>
    <property type="project" value="UniProtKB-ARBA"/>
</dbReference>
<evidence type="ECO:0000256" key="1">
    <source>
        <dbReference type="SAM" id="Phobius"/>
    </source>
</evidence>
<keyword evidence="1" id="KW-0812">Transmembrane</keyword>
<dbReference type="RefSeq" id="WP_022750184.1">
    <property type="nucleotide sequence ID" value="NZ_FNPG01000038.1"/>
</dbReference>
<dbReference type="OrthoDB" id="9782250at2"/>
<dbReference type="AlphaFoldDB" id="A0A1H3MSA3"/>
<dbReference type="Proteomes" id="UP000183918">
    <property type="component" value="Unassembled WGS sequence"/>
</dbReference>
<keyword evidence="4" id="KW-1185">Reference proteome</keyword>
<dbReference type="InterPro" id="IPR003675">
    <property type="entry name" value="Rce1/LyrA-like_dom"/>
</dbReference>
<evidence type="ECO:0000313" key="3">
    <source>
        <dbReference type="EMBL" id="SDY79370.1"/>
    </source>
</evidence>
<dbReference type="Pfam" id="PF02517">
    <property type="entry name" value="Rce1-like"/>
    <property type="match status" value="1"/>
</dbReference>
<keyword evidence="3" id="KW-0378">Hydrolase</keyword>
<feature type="transmembrane region" description="Helical" evidence="1">
    <location>
        <begin position="236"/>
        <end position="254"/>
    </location>
</feature>
<keyword evidence="3" id="KW-0645">Protease</keyword>